<evidence type="ECO:0000313" key="3">
    <source>
        <dbReference type="Proteomes" id="UP000789396"/>
    </source>
</evidence>
<evidence type="ECO:0000313" key="2">
    <source>
        <dbReference type="EMBL" id="CAG8778786.1"/>
    </source>
</evidence>
<dbReference type="AlphaFoldDB" id="A0A9N9JEU7"/>
<feature type="region of interest" description="Disordered" evidence="1">
    <location>
        <begin position="1"/>
        <end position="23"/>
    </location>
</feature>
<feature type="non-terminal residue" evidence="2">
    <location>
        <position position="1"/>
    </location>
</feature>
<gene>
    <name evidence="2" type="ORF">RFULGI_LOCUS15634</name>
</gene>
<organism evidence="2 3">
    <name type="scientific">Racocetra fulgida</name>
    <dbReference type="NCBI Taxonomy" id="60492"/>
    <lineage>
        <taxon>Eukaryota</taxon>
        <taxon>Fungi</taxon>
        <taxon>Fungi incertae sedis</taxon>
        <taxon>Mucoromycota</taxon>
        <taxon>Glomeromycotina</taxon>
        <taxon>Glomeromycetes</taxon>
        <taxon>Diversisporales</taxon>
        <taxon>Gigasporaceae</taxon>
        <taxon>Racocetra</taxon>
    </lineage>
</organism>
<name>A0A9N9JEU7_9GLOM</name>
<protein>
    <submittedName>
        <fullName evidence="2">677_t:CDS:1</fullName>
    </submittedName>
</protein>
<keyword evidence="3" id="KW-1185">Reference proteome</keyword>
<reference evidence="2" key="1">
    <citation type="submission" date="2021-06" db="EMBL/GenBank/DDBJ databases">
        <authorList>
            <person name="Kallberg Y."/>
            <person name="Tangrot J."/>
            <person name="Rosling A."/>
        </authorList>
    </citation>
    <scope>NUCLEOTIDE SEQUENCE</scope>
    <source>
        <strain evidence="2">IN212</strain>
    </source>
</reference>
<sequence>MSTFSMYSQDESHSQDVLQPQNKPYSQIVLDKYSSCYLHMDKPRSQDELHPQDNLYSQDVLNKYNELYTNKLHLNEAETSKSLLLTVPLSSDENTINT</sequence>
<accession>A0A9N9JEU7</accession>
<feature type="non-terminal residue" evidence="2">
    <location>
        <position position="98"/>
    </location>
</feature>
<evidence type="ECO:0000256" key="1">
    <source>
        <dbReference type="SAM" id="MobiDB-lite"/>
    </source>
</evidence>
<dbReference type="EMBL" id="CAJVPZ010051265">
    <property type="protein sequence ID" value="CAG8778786.1"/>
    <property type="molecule type" value="Genomic_DNA"/>
</dbReference>
<dbReference type="Proteomes" id="UP000789396">
    <property type="component" value="Unassembled WGS sequence"/>
</dbReference>
<proteinExistence type="predicted"/>
<comment type="caution">
    <text evidence="2">The sequence shown here is derived from an EMBL/GenBank/DDBJ whole genome shotgun (WGS) entry which is preliminary data.</text>
</comment>